<reference evidence="1 2" key="1">
    <citation type="submission" date="2018-08" db="EMBL/GenBank/DDBJ databases">
        <title>Streptomyces NEAU-D10 sp. nov., a novel Actinomycete isolated from soil.</title>
        <authorList>
            <person name="Jin L."/>
        </authorList>
    </citation>
    <scope>NUCLEOTIDE SEQUENCE [LARGE SCALE GENOMIC DNA]</scope>
    <source>
        <strain evidence="1 2">NEAU-D10</strain>
    </source>
</reference>
<evidence type="ECO:0000313" key="2">
    <source>
        <dbReference type="Proteomes" id="UP000262477"/>
    </source>
</evidence>
<sequence>MTPSLEWTGYLPAAVSAVHALGSLVRLCWERSPVGGKTRRSRAAEGPWDCEGRCWCVAGVPVVRVDVAAEVPVMVRIAVAVGPAGSGATAGGEPGPW</sequence>
<protein>
    <submittedName>
        <fullName evidence="1">Uncharacterized protein</fullName>
    </submittedName>
</protein>
<keyword evidence="2" id="KW-1185">Reference proteome</keyword>
<gene>
    <name evidence="1" type="ORF">DY245_42040</name>
</gene>
<name>A0A371PQ62_STRIH</name>
<dbReference type="AlphaFoldDB" id="A0A371PQ62"/>
<dbReference type="Proteomes" id="UP000262477">
    <property type="component" value="Unassembled WGS sequence"/>
</dbReference>
<proteinExistence type="predicted"/>
<accession>A0A371PQ62</accession>
<dbReference type="EMBL" id="QUAC01000479">
    <property type="protein sequence ID" value="REK84646.1"/>
    <property type="molecule type" value="Genomic_DNA"/>
</dbReference>
<comment type="caution">
    <text evidence="1">The sequence shown here is derived from an EMBL/GenBank/DDBJ whole genome shotgun (WGS) entry which is preliminary data.</text>
</comment>
<evidence type="ECO:0000313" key="1">
    <source>
        <dbReference type="EMBL" id="REK84646.1"/>
    </source>
</evidence>
<organism evidence="1 2">
    <name type="scientific">Streptomyces inhibens</name>
    <dbReference type="NCBI Taxonomy" id="2293571"/>
    <lineage>
        <taxon>Bacteria</taxon>
        <taxon>Bacillati</taxon>
        <taxon>Actinomycetota</taxon>
        <taxon>Actinomycetes</taxon>
        <taxon>Kitasatosporales</taxon>
        <taxon>Streptomycetaceae</taxon>
        <taxon>Streptomyces</taxon>
    </lineage>
</organism>